<protein>
    <recommendedName>
        <fullName evidence="5">Ethanolamine ammonia-lyase small subunit</fullName>
        <shortName evidence="5">EAL small subunit</shortName>
        <ecNumber evidence="5">4.3.1.7</ecNumber>
    </recommendedName>
</protein>
<keyword evidence="4 5" id="KW-1283">Bacterial microcompartment</keyword>
<dbReference type="PATRIC" id="fig|1813736.3.peg.3651"/>
<comment type="catalytic activity">
    <reaction evidence="5">
        <text>ethanolamine = acetaldehyde + NH4(+)</text>
        <dbReference type="Rhea" id="RHEA:15313"/>
        <dbReference type="ChEBI" id="CHEBI:15343"/>
        <dbReference type="ChEBI" id="CHEBI:28938"/>
        <dbReference type="ChEBI" id="CHEBI:57603"/>
        <dbReference type="EC" id="4.3.1.7"/>
    </reaction>
</comment>
<dbReference type="Pfam" id="PF05985">
    <property type="entry name" value="EutC"/>
    <property type="match status" value="2"/>
</dbReference>
<reference evidence="6 7" key="1">
    <citation type="journal article" date="2016" name="Genome Announc.">
        <title>First Complete Genome Sequence of a Subdivision 6 Acidobacterium Strain.</title>
        <authorList>
            <person name="Huang S."/>
            <person name="Vieira S."/>
            <person name="Bunk B."/>
            <person name="Riedel T."/>
            <person name="Sproer C."/>
            <person name="Overmann J."/>
        </authorList>
    </citation>
    <scope>NUCLEOTIDE SEQUENCE [LARGE SCALE GENOMIC DNA]</scope>
    <source>
        <strain evidence="7">DSM 100886 HEG_-6_39</strain>
    </source>
</reference>
<organism evidence="6 7">
    <name type="scientific">Luteitalea pratensis</name>
    <dbReference type="NCBI Taxonomy" id="1855912"/>
    <lineage>
        <taxon>Bacteria</taxon>
        <taxon>Pseudomonadati</taxon>
        <taxon>Acidobacteriota</taxon>
        <taxon>Vicinamibacteria</taxon>
        <taxon>Vicinamibacterales</taxon>
        <taxon>Vicinamibacteraceae</taxon>
        <taxon>Luteitalea</taxon>
    </lineage>
</organism>
<feature type="binding site" evidence="5">
    <location>
        <position position="201"/>
    </location>
    <ligand>
        <name>adenosylcob(III)alamin</name>
        <dbReference type="ChEBI" id="CHEBI:18408"/>
    </ligand>
</feature>
<dbReference type="STRING" id="1855912.LuPra_03442"/>
<feature type="binding site" evidence="5">
    <location>
        <position position="230"/>
    </location>
    <ligand>
        <name>adenosylcob(III)alamin</name>
        <dbReference type="ChEBI" id="CHEBI:18408"/>
    </ligand>
</feature>
<dbReference type="EC" id="4.3.1.7" evidence="5"/>
<evidence type="ECO:0000313" key="6">
    <source>
        <dbReference type="EMBL" id="AMY10212.1"/>
    </source>
</evidence>
<dbReference type="PIRSF" id="PIRSF018982">
    <property type="entry name" value="EutC"/>
    <property type="match status" value="1"/>
</dbReference>
<dbReference type="GO" id="GO:0006520">
    <property type="term" value="P:amino acid metabolic process"/>
    <property type="evidence" value="ECO:0007669"/>
    <property type="project" value="InterPro"/>
</dbReference>
<sequence length="285" mass="30804">MIANPWSALRRFTPAHVGLGRAGVSLPTMTHLAFQLAHARARDAVHDPLDVARVRGELAALGLTTLVLRSAAVDRATYLQRPDLGRRLDEVSQRTIDALGLPYRADRFDVAFAVVDGLSSNAIHRHAAPFLREVLTALPGARTAPEQEHRNTGVQEHRSEPAVRATWSVAPVAVVEQGRVAIGDAIGEALHARLVVVLIGERPGLSSPDSLGAYLTWEPVPGRTDAERNCLSNIRPEGLDYGDAAVRLVGLLREARRRELSGVALKDEHDALPRASSSPSFLLDP</sequence>
<dbReference type="Gene3D" id="1.10.30.40">
    <property type="entry name" value="Ethanolamine ammonia-lyase light chain (EutC), N-terminal domain"/>
    <property type="match status" value="1"/>
</dbReference>
<evidence type="ECO:0000256" key="4">
    <source>
        <dbReference type="ARBA" id="ARBA00024446"/>
    </source>
</evidence>
<keyword evidence="7" id="KW-1185">Reference proteome</keyword>
<evidence type="ECO:0000313" key="7">
    <source>
        <dbReference type="Proteomes" id="UP000076079"/>
    </source>
</evidence>
<dbReference type="EMBL" id="CP015136">
    <property type="protein sequence ID" value="AMY10212.1"/>
    <property type="molecule type" value="Genomic_DNA"/>
</dbReference>
<evidence type="ECO:0000256" key="2">
    <source>
        <dbReference type="ARBA" id="ARBA00023239"/>
    </source>
</evidence>
<comment type="similarity">
    <text evidence="5">Belongs to the EutC family.</text>
</comment>
<comment type="pathway">
    <text evidence="5">Amine and polyamine degradation; ethanolamine degradation.</text>
</comment>
<evidence type="ECO:0000256" key="3">
    <source>
        <dbReference type="ARBA" id="ARBA00023285"/>
    </source>
</evidence>
<gene>
    <name evidence="5 6" type="primary">eutC</name>
    <name evidence="6" type="ORF">LuPra_03442</name>
</gene>
<dbReference type="UniPathway" id="UPA00560"/>
<dbReference type="GO" id="GO:0046336">
    <property type="term" value="P:ethanolamine catabolic process"/>
    <property type="evidence" value="ECO:0007669"/>
    <property type="project" value="UniProtKB-UniRule"/>
</dbReference>
<keyword evidence="3 5" id="KW-0170">Cobalt</keyword>
<name>A0A143PNM8_LUTPR</name>
<dbReference type="GO" id="GO:0009350">
    <property type="term" value="C:ethanolamine ammonia-lyase complex"/>
    <property type="evidence" value="ECO:0007669"/>
    <property type="project" value="UniProtKB-UniRule"/>
</dbReference>
<evidence type="ECO:0000256" key="5">
    <source>
        <dbReference type="HAMAP-Rule" id="MF_00601"/>
    </source>
</evidence>
<dbReference type="InterPro" id="IPR009246">
    <property type="entry name" value="EutC"/>
</dbReference>
<dbReference type="KEGG" id="abac:LuPra_03442"/>
<dbReference type="HAMAP" id="MF_00601">
    <property type="entry name" value="EutC"/>
    <property type="match status" value="1"/>
</dbReference>
<dbReference type="NCBIfam" id="NF003971">
    <property type="entry name" value="PRK05465.1"/>
    <property type="match status" value="1"/>
</dbReference>
<keyword evidence="1 5" id="KW-0846">Cobalamin</keyword>
<dbReference type="Gene3D" id="3.40.50.11240">
    <property type="entry name" value="Ethanolamine ammonia-lyase light chain (EutC)"/>
    <property type="match status" value="2"/>
</dbReference>
<comment type="subcellular location">
    <subcellularLocation>
        <location evidence="5">Bacterial microcompartment</location>
    </subcellularLocation>
</comment>
<dbReference type="InterPro" id="IPR042251">
    <property type="entry name" value="EutC_C"/>
</dbReference>
<dbReference type="GO" id="GO:0031419">
    <property type="term" value="F:cobalamin binding"/>
    <property type="evidence" value="ECO:0007669"/>
    <property type="project" value="UniProtKB-UniRule"/>
</dbReference>
<keyword evidence="2 5" id="KW-0456">Lyase</keyword>
<dbReference type="PANTHER" id="PTHR39330:SF1">
    <property type="entry name" value="ETHANOLAMINE AMMONIA-LYASE SMALL SUBUNIT"/>
    <property type="match status" value="1"/>
</dbReference>
<reference evidence="7" key="2">
    <citation type="submission" date="2016-04" db="EMBL/GenBank/DDBJ databases">
        <title>First Complete Genome Sequence of a Subdivision 6 Acidobacterium.</title>
        <authorList>
            <person name="Huang S."/>
            <person name="Vieira S."/>
            <person name="Bunk B."/>
            <person name="Riedel T."/>
            <person name="Sproeer C."/>
            <person name="Overmann J."/>
        </authorList>
    </citation>
    <scope>NUCLEOTIDE SEQUENCE [LARGE SCALE GENOMIC DNA]</scope>
    <source>
        <strain evidence="7">DSM 100886 HEG_-6_39</strain>
    </source>
</reference>
<dbReference type="GO" id="GO:0008851">
    <property type="term" value="F:ethanolamine ammonia-lyase activity"/>
    <property type="evidence" value="ECO:0007669"/>
    <property type="project" value="UniProtKB-UniRule"/>
</dbReference>
<comment type="subunit">
    <text evidence="5">The basic unit is a heterodimer which dimerizes to form tetramers. The heterotetramers trimerize; 6 large subunits form a core ring with 6 small subunits projecting outwards.</text>
</comment>
<proteinExistence type="inferred from homology"/>
<dbReference type="GO" id="GO:0031471">
    <property type="term" value="C:ethanolamine degradation polyhedral organelle"/>
    <property type="evidence" value="ECO:0007669"/>
    <property type="project" value="UniProtKB-UniRule"/>
</dbReference>
<dbReference type="AlphaFoldDB" id="A0A143PNM8"/>
<feature type="binding site" evidence="5">
    <location>
        <position position="180"/>
    </location>
    <ligand>
        <name>adenosylcob(III)alamin</name>
        <dbReference type="ChEBI" id="CHEBI:18408"/>
    </ligand>
</feature>
<comment type="cofactor">
    <cofactor evidence="5">
        <name>adenosylcob(III)alamin</name>
        <dbReference type="ChEBI" id="CHEBI:18408"/>
    </cofactor>
    <text evidence="5">Binds between the large and small subunits.</text>
</comment>
<dbReference type="PANTHER" id="PTHR39330">
    <property type="entry name" value="ETHANOLAMINE AMMONIA-LYASE LIGHT CHAIN"/>
    <property type="match status" value="1"/>
</dbReference>
<dbReference type="InterPro" id="IPR042255">
    <property type="entry name" value="EutC_N"/>
</dbReference>
<evidence type="ECO:0000256" key="1">
    <source>
        <dbReference type="ARBA" id="ARBA00022628"/>
    </source>
</evidence>
<comment type="function">
    <text evidence="5">Catalyzes the deamination of various vicinal amino-alcohols to oxo compounds. Allows this organism to utilize ethanolamine as the sole source of nitrogen and carbon in the presence of external vitamin B12.</text>
</comment>
<accession>A0A143PNM8</accession>
<dbReference type="Proteomes" id="UP000076079">
    <property type="component" value="Chromosome"/>
</dbReference>